<dbReference type="EMBL" id="CADCTC010000166">
    <property type="protein sequence ID" value="CAA9265560.1"/>
    <property type="molecule type" value="Genomic_DNA"/>
</dbReference>
<dbReference type="SMART" id="SM00448">
    <property type="entry name" value="REC"/>
    <property type="match status" value="1"/>
</dbReference>
<dbReference type="PROSITE" id="PS50110">
    <property type="entry name" value="RESPONSE_REGULATORY"/>
    <property type="match status" value="1"/>
</dbReference>
<dbReference type="GO" id="GO:0000160">
    <property type="term" value="P:phosphorelay signal transduction system"/>
    <property type="evidence" value="ECO:0007669"/>
    <property type="project" value="InterPro"/>
</dbReference>
<feature type="domain" description="Response regulatory" evidence="3">
    <location>
        <begin position="27"/>
        <end position="145"/>
    </location>
</feature>
<dbReference type="Pfam" id="PF00072">
    <property type="entry name" value="Response_reg"/>
    <property type="match status" value="1"/>
</dbReference>
<dbReference type="AlphaFoldDB" id="A0A6J4J0H3"/>
<dbReference type="InterPro" id="IPR001789">
    <property type="entry name" value="Sig_transdc_resp-reg_receiver"/>
</dbReference>
<dbReference type="PANTHER" id="PTHR44591:SF3">
    <property type="entry name" value="RESPONSE REGULATORY DOMAIN-CONTAINING PROTEIN"/>
    <property type="match status" value="1"/>
</dbReference>
<protein>
    <recommendedName>
        <fullName evidence="3">Response regulatory domain-containing protein</fullName>
    </recommendedName>
</protein>
<accession>A0A6J4J0H3</accession>
<evidence type="ECO:0000259" key="3">
    <source>
        <dbReference type="PROSITE" id="PS50110"/>
    </source>
</evidence>
<organism evidence="4">
    <name type="scientific">uncultured Chloroflexota bacterium</name>
    <dbReference type="NCBI Taxonomy" id="166587"/>
    <lineage>
        <taxon>Bacteria</taxon>
        <taxon>Bacillati</taxon>
        <taxon>Chloroflexota</taxon>
        <taxon>environmental samples</taxon>
    </lineage>
</organism>
<reference evidence="4" key="1">
    <citation type="submission" date="2020-02" db="EMBL/GenBank/DDBJ databases">
        <authorList>
            <person name="Meier V. D."/>
        </authorList>
    </citation>
    <scope>NUCLEOTIDE SEQUENCE</scope>
    <source>
        <strain evidence="4">AVDCRST_MAG77</strain>
    </source>
</reference>
<evidence type="ECO:0000256" key="1">
    <source>
        <dbReference type="ARBA" id="ARBA00022553"/>
    </source>
</evidence>
<name>A0A6J4J0H3_9CHLR</name>
<gene>
    <name evidence="4" type="ORF">AVDCRST_MAG77-2811</name>
</gene>
<dbReference type="SUPFAM" id="SSF52172">
    <property type="entry name" value="CheY-like"/>
    <property type="match status" value="1"/>
</dbReference>
<feature type="modified residue" description="4-aspartylphosphate" evidence="2">
    <location>
        <position position="77"/>
    </location>
</feature>
<proteinExistence type="predicted"/>
<evidence type="ECO:0000313" key="4">
    <source>
        <dbReference type="EMBL" id="CAA9265560.1"/>
    </source>
</evidence>
<evidence type="ECO:0000256" key="2">
    <source>
        <dbReference type="PROSITE-ProRule" id="PRU00169"/>
    </source>
</evidence>
<sequence>MLPNSDVAPARASVDRVDRPWFGQTLSILVVEDDVAVAELVRTLLNREPGWGATVVHDAAAAAEVFKHVNVELLVLDVNLPGISGVELLDVLRRDPHWREPPVILMSAAPEQAAIQVTLARKGAIRCLAKPFDVDELVAAVREAAACCVRSAPARSA</sequence>
<dbReference type="PANTHER" id="PTHR44591">
    <property type="entry name" value="STRESS RESPONSE REGULATOR PROTEIN 1"/>
    <property type="match status" value="1"/>
</dbReference>
<dbReference type="InterPro" id="IPR011006">
    <property type="entry name" value="CheY-like_superfamily"/>
</dbReference>
<dbReference type="Gene3D" id="3.40.50.2300">
    <property type="match status" value="1"/>
</dbReference>
<dbReference type="InterPro" id="IPR050595">
    <property type="entry name" value="Bact_response_regulator"/>
</dbReference>
<keyword evidence="1 2" id="KW-0597">Phosphoprotein</keyword>